<evidence type="ECO:0000259" key="3">
    <source>
        <dbReference type="PROSITE" id="PS51201"/>
    </source>
</evidence>
<dbReference type="InterPro" id="IPR003148">
    <property type="entry name" value="RCK_N"/>
</dbReference>
<feature type="transmembrane region" description="Helical" evidence="2">
    <location>
        <begin position="83"/>
        <end position="112"/>
    </location>
</feature>
<accession>B9LQF0</accession>
<organism evidence="4 5">
    <name type="scientific">Halorubrum lacusprofundi (strain ATCC 49239 / DSM 5036 / JCM 8891 / ACAM 34)</name>
    <dbReference type="NCBI Taxonomy" id="416348"/>
    <lineage>
        <taxon>Archaea</taxon>
        <taxon>Methanobacteriati</taxon>
        <taxon>Methanobacteriota</taxon>
        <taxon>Stenosarchaea group</taxon>
        <taxon>Halobacteria</taxon>
        <taxon>Halobacteriales</taxon>
        <taxon>Haloferacaceae</taxon>
        <taxon>Halorubrum</taxon>
    </lineage>
</organism>
<evidence type="ECO:0000313" key="5">
    <source>
        <dbReference type="Proteomes" id="UP000000740"/>
    </source>
</evidence>
<comment type="subcellular location">
    <subcellularLocation>
        <location evidence="1">Cell membrane</location>
        <topology evidence="1">Multi-pass membrane protein</topology>
    </subcellularLocation>
</comment>
<proteinExistence type="predicted"/>
<evidence type="ECO:0000313" key="4">
    <source>
        <dbReference type="EMBL" id="ACM57571.1"/>
    </source>
</evidence>
<gene>
    <name evidence="4" type="ordered locus">Hlac_1993</name>
</gene>
<dbReference type="AlphaFoldDB" id="B9LQF0"/>
<keyword evidence="2" id="KW-0812">Transmembrane</keyword>
<dbReference type="PROSITE" id="PS51201">
    <property type="entry name" value="RCK_N"/>
    <property type="match status" value="1"/>
</dbReference>
<feature type="transmembrane region" description="Helical" evidence="2">
    <location>
        <begin position="52"/>
        <end position="71"/>
    </location>
</feature>
<dbReference type="EMBL" id="CP001365">
    <property type="protein sequence ID" value="ACM57571.1"/>
    <property type="molecule type" value="Genomic_DNA"/>
</dbReference>
<dbReference type="PANTHER" id="PTHR43833">
    <property type="entry name" value="POTASSIUM CHANNEL PROTEIN 2-RELATED-RELATED"/>
    <property type="match status" value="1"/>
</dbReference>
<dbReference type="Pfam" id="PF07885">
    <property type="entry name" value="Ion_trans_2"/>
    <property type="match status" value="1"/>
</dbReference>
<dbReference type="InterPro" id="IPR036291">
    <property type="entry name" value="NAD(P)-bd_dom_sf"/>
</dbReference>
<dbReference type="Gene3D" id="1.10.287.70">
    <property type="match status" value="1"/>
</dbReference>
<dbReference type="KEGG" id="hla:Hlac_1993"/>
<dbReference type="GO" id="GO:0006813">
    <property type="term" value="P:potassium ion transport"/>
    <property type="evidence" value="ECO:0007669"/>
    <property type="project" value="InterPro"/>
</dbReference>
<feature type="transmembrane region" description="Helical" evidence="2">
    <location>
        <begin position="160"/>
        <end position="180"/>
    </location>
</feature>
<keyword evidence="5" id="KW-1185">Reference proteome</keyword>
<dbReference type="PANTHER" id="PTHR43833:SF9">
    <property type="entry name" value="POTASSIUM CHANNEL PROTEIN YUGO-RELATED"/>
    <property type="match status" value="1"/>
</dbReference>
<dbReference type="GO" id="GO:0005886">
    <property type="term" value="C:plasma membrane"/>
    <property type="evidence" value="ECO:0007669"/>
    <property type="project" value="UniProtKB-SubCell"/>
</dbReference>
<keyword evidence="2" id="KW-1133">Transmembrane helix</keyword>
<reference evidence="4 5" key="1">
    <citation type="journal article" date="2016" name="Stand. Genomic Sci.">
        <title>Complete genome sequence of the Antarctic Halorubrum lacusprofundi type strain ACAM 34.</title>
        <authorList>
            <person name="Anderson I.J."/>
            <person name="DasSarma P."/>
            <person name="Lucas S."/>
            <person name="Copeland A."/>
            <person name="Lapidus A."/>
            <person name="Del Rio T.G."/>
            <person name="Tice H."/>
            <person name="Dalin E."/>
            <person name="Bruce D.C."/>
            <person name="Goodwin L."/>
            <person name="Pitluck S."/>
            <person name="Sims D."/>
            <person name="Brettin T.S."/>
            <person name="Detter J.C."/>
            <person name="Han C.S."/>
            <person name="Larimer F."/>
            <person name="Hauser L."/>
            <person name="Land M."/>
            <person name="Ivanova N."/>
            <person name="Richardson P."/>
            <person name="Cavicchioli R."/>
            <person name="DasSarma S."/>
            <person name="Woese C.R."/>
            <person name="Kyrpides N.C."/>
        </authorList>
    </citation>
    <scope>NUCLEOTIDE SEQUENCE [LARGE SCALE GENOMIC DNA]</scope>
    <source>
        <strain evidence="5">ATCC 49239 / DSM 5036 / JCM 8891 / ACAM 34</strain>
    </source>
</reference>
<feature type="transmembrane region" description="Helical" evidence="2">
    <location>
        <begin position="192"/>
        <end position="216"/>
    </location>
</feature>
<dbReference type="Gene3D" id="3.40.50.720">
    <property type="entry name" value="NAD(P)-binding Rossmann-like Domain"/>
    <property type="match status" value="1"/>
</dbReference>
<sequence>MELTRDWVTVRASILLTFAVAILSILAGLAQIGGLGVDGPLSLYVPAVVRQTVGFTGTITGFSMLGSSFALRNGYRVGWYSTAVLLPLTAIQGLMQASVLSFPLVALSIVSMPALAYNRGRFDRPFSPSPTQLAAGAALVTAISYGTIGTYALRDQFNGVETIVDAFYFTVVTASTVGYGDVTPVAGAAADIAQLFVLSSLVMNVAAFAVALGVILTPAIEAQLSKALGKMTDKQIDLLDDHVLVLGYGDLTEPILEELDARDGTKYAVVTTDETAARRLSERDVPVFTADPSDVDPLERVNIQGARAVVVATNDDARDALAILTARQLNPDVRIVAAVTQRENVNKLRRAGADQVISPATLGGHILIDCAFGADSEDATTDLLGDSIDDVEELDDSSA</sequence>
<dbReference type="SUPFAM" id="SSF51735">
    <property type="entry name" value="NAD(P)-binding Rossmann-fold domains"/>
    <property type="match status" value="1"/>
</dbReference>
<feature type="transmembrane region" description="Helical" evidence="2">
    <location>
        <begin position="12"/>
        <end position="32"/>
    </location>
</feature>
<dbReference type="Pfam" id="PF02254">
    <property type="entry name" value="TrkA_N"/>
    <property type="match status" value="1"/>
</dbReference>
<feature type="domain" description="RCK N-terminal" evidence="3">
    <location>
        <begin position="240"/>
        <end position="358"/>
    </location>
</feature>
<dbReference type="GeneID" id="7402012"/>
<dbReference type="HOGENOM" id="CLU_057267_1_0_2"/>
<feature type="transmembrane region" description="Helical" evidence="2">
    <location>
        <begin position="132"/>
        <end position="153"/>
    </location>
</feature>
<evidence type="ECO:0000256" key="1">
    <source>
        <dbReference type="ARBA" id="ARBA00004651"/>
    </source>
</evidence>
<dbReference type="SUPFAM" id="SSF81324">
    <property type="entry name" value="Voltage-gated potassium channels"/>
    <property type="match status" value="1"/>
</dbReference>
<dbReference type="RefSeq" id="WP_015910696.1">
    <property type="nucleotide sequence ID" value="NC_012029.1"/>
</dbReference>
<name>B9LQF0_HALLT</name>
<dbReference type="Proteomes" id="UP000000740">
    <property type="component" value="Chromosome 1"/>
</dbReference>
<protein>
    <submittedName>
        <fullName evidence="4">TrkA-N domain protein</fullName>
    </submittedName>
</protein>
<dbReference type="InterPro" id="IPR050721">
    <property type="entry name" value="Trk_Ktr_HKT_K-transport"/>
</dbReference>
<evidence type="ECO:0000256" key="2">
    <source>
        <dbReference type="SAM" id="Phobius"/>
    </source>
</evidence>
<dbReference type="InterPro" id="IPR013099">
    <property type="entry name" value="K_chnl_dom"/>
</dbReference>
<dbReference type="eggNOG" id="arCOG01958">
    <property type="taxonomic scope" value="Archaea"/>
</dbReference>
<keyword evidence="2" id="KW-0472">Membrane</keyword>